<reference evidence="8 9" key="1">
    <citation type="submission" date="2017-09" db="EMBL/GenBank/DDBJ databases">
        <title>Bacterial strain isolated from the female urinary microbiota.</title>
        <authorList>
            <person name="Thomas-White K."/>
            <person name="Kumar N."/>
            <person name="Forster S."/>
            <person name="Putonti C."/>
            <person name="Lawley T."/>
            <person name="Wolfe A.J."/>
        </authorList>
    </citation>
    <scope>NUCLEOTIDE SEQUENCE [LARGE SCALE GENOMIC DNA]</scope>
    <source>
        <strain evidence="8 9">UMB1301</strain>
    </source>
</reference>
<feature type="signal peptide" evidence="6">
    <location>
        <begin position="1"/>
        <end position="22"/>
    </location>
</feature>
<gene>
    <name evidence="8" type="ORF">CJ199_08335</name>
</gene>
<keyword evidence="4 6" id="KW-0732">Signal</keyword>
<evidence type="ECO:0000256" key="1">
    <source>
        <dbReference type="ARBA" id="ARBA00004196"/>
    </source>
</evidence>
<dbReference type="PROSITE" id="PS50983">
    <property type="entry name" value="FE_B12_PBP"/>
    <property type="match status" value="1"/>
</dbReference>
<dbReference type="PANTHER" id="PTHR30532:SF1">
    <property type="entry name" value="IRON(3+)-HYDROXAMATE-BINDING PROTEIN FHUD"/>
    <property type="match status" value="1"/>
</dbReference>
<evidence type="ECO:0000256" key="5">
    <source>
        <dbReference type="SAM" id="Coils"/>
    </source>
</evidence>
<dbReference type="InterPro" id="IPR002491">
    <property type="entry name" value="ABC_transptr_periplasmic_BD"/>
</dbReference>
<dbReference type="InterPro" id="IPR051313">
    <property type="entry name" value="Bact_iron-sidero_bind"/>
</dbReference>
<dbReference type="CDD" id="cd01146">
    <property type="entry name" value="FhuD"/>
    <property type="match status" value="1"/>
</dbReference>
<feature type="domain" description="Fe/B12 periplasmic-binding" evidence="7">
    <location>
        <begin position="56"/>
        <end position="324"/>
    </location>
</feature>
<dbReference type="RefSeq" id="WP_102239030.1">
    <property type="nucleotide sequence ID" value="NZ_PNHK01000003.1"/>
</dbReference>
<dbReference type="GO" id="GO:1901678">
    <property type="term" value="P:iron coordination entity transport"/>
    <property type="evidence" value="ECO:0007669"/>
    <property type="project" value="UniProtKB-ARBA"/>
</dbReference>
<evidence type="ECO:0000256" key="4">
    <source>
        <dbReference type="ARBA" id="ARBA00022729"/>
    </source>
</evidence>
<evidence type="ECO:0000256" key="3">
    <source>
        <dbReference type="ARBA" id="ARBA00022448"/>
    </source>
</evidence>
<comment type="subcellular location">
    <subcellularLocation>
        <location evidence="1">Cell envelope</location>
    </subcellularLocation>
</comment>
<keyword evidence="5" id="KW-0175">Coiled coil</keyword>
<dbReference type="EMBL" id="PNHK01000003">
    <property type="protein sequence ID" value="PMD05089.1"/>
    <property type="molecule type" value="Genomic_DNA"/>
</dbReference>
<feature type="coiled-coil region" evidence="5">
    <location>
        <begin position="165"/>
        <end position="196"/>
    </location>
</feature>
<evidence type="ECO:0000256" key="6">
    <source>
        <dbReference type="SAM" id="SignalP"/>
    </source>
</evidence>
<evidence type="ECO:0000313" key="8">
    <source>
        <dbReference type="EMBL" id="PMD05089.1"/>
    </source>
</evidence>
<comment type="caution">
    <text evidence="8">The sequence shown here is derived from an EMBL/GenBank/DDBJ whole genome shotgun (WGS) entry which is preliminary data.</text>
</comment>
<dbReference type="SUPFAM" id="SSF53807">
    <property type="entry name" value="Helical backbone' metal receptor"/>
    <property type="match status" value="1"/>
</dbReference>
<dbReference type="OrthoDB" id="9793175at2"/>
<dbReference type="AlphaFoldDB" id="A0A2N6VLW8"/>
<name>A0A2N6VLW8_9MICO</name>
<feature type="chain" id="PRO_5014626846" evidence="6">
    <location>
        <begin position="23"/>
        <end position="324"/>
    </location>
</feature>
<dbReference type="PROSITE" id="PS51257">
    <property type="entry name" value="PROKAR_LIPOPROTEIN"/>
    <property type="match status" value="1"/>
</dbReference>
<proteinExistence type="inferred from homology"/>
<dbReference type="PANTHER" id="PTHR30532">
    <property type="entry name" value="IRON III DICITRATE-BINDING PERIPLASMIC PROTEIN"/>
    <property type="match status" value="1"/>
</dbReference>
<evidence type="ECO:0000256" key="2">
    <source>
        <dbReference type="ARBA" id="ARBA00008814"/>
    </source>
</evidence>
<evidence type="ECO:0000259" key="7">
    <source>
        <dbReference type="PROSITE" id="PS50983"/>
    </source>
</evidence>
<accession>A0A2N6VLW8</accession>
<dbReference type="Pfam" id="PF01497">
    <property type="entry name" value="Peripla_BP_2"/>
    <property type="match status" value="1"/>
</dbReference>
<keyword evidence="3" id="KW-0813">Transport</keyword>
<protein>
    <submittedName>
        <fullName evidence="8">ABC transporter substrate-binding protein</fullName>
    </submittedName>
</protein>
<dbReference type="GO" id="GO:0030288">
    <property type="term" value="C:outer membrane-bounded periplasmic space"/>
    <property type="evidence" value="ECO:0007669"/>
    <property type="project" value="TreeGrafter"/>
</dbReference>
<dbReference type="Gene3D" id="3.40.50.1980">
    <property type="entry name" value="Nitrogenase molybdenum iron protein domain"/>
    <property type="match status" value="2"/>
</dbReference>
<evidence type="ECO:0000313" key="9">
    <source>
        <dbReference type="Proteomes" id="UP000235598"/>
    </source>
</evidence>
<comment type="similarity">
    <text evidence="2">Belongs to the bacterial solute-binding protein 8 family.</text>
</comment>
<sequence length="324" mass="34542">MNVWKILAITVAGLLTLTGCGAKYEAQQKTPEEGNASISITDSRGKAVNLDKPAEKVVTLEWSVTEYAVALGINPVGVADPKGYTEWDTAVPLKNEPKDVGIRNEPSVDAIAALEPDLILADMSSIPDTQMATFEKIAPVAVFNSATTDGLIDLLKENQKIVGTLTGKEAEAQKLAEEYDATVEECKRKIADANKAGTPVVYTYPTKTANSIDFRMHGPGSGPGVVAKDVGLSHGWTDSGDKDYGISNSDVEGLTSISAETHVFYYAEKGGEDPIAALGSNGIWKGLSFVKNSRVHKTPKSVWLYGGTKSLEQMAKLYVDTVTG</sequence>
<dbReference type="Proteomes" id="UP000235598">
    <property type="component" value="Unassembled WGS sequence"/>
</dbReference>
<organism evidence="8 9">
    <name type="scientific">Brevibacterium paucivorans</name>
    <dbReference type="NCBI Taxonomy" id="170994"/>
    <lineage>
        <taxon>Bacteria</taxon>
        <taxon>Bacillati</taxon>
        <taxon>Actinomycetota</taxon>
        <taxon>Actinomycetes</taxon>
        <taxon>Micrococcales</taxon>
        <taxon>Brevibacteriaceae</taxon>
        <taxon>Brevibacterium</taxon>
    </lineage>
</organism>